<dbReference type="Pfam" id="PF00147">
    <property type="entry name" value="Fibrinogen_C"/>
    <property type="match status" value="1"/>
</dbReference>
<feature type="coiled-coil region" evidence="1">
    <location>
        <begin position="138"/>
        <end position="165"/>
    </location>
</feature>
<dbReference type="Gene3D" id="4.10.530.10">
    <property type="entry name" value="Gamma-fibrinogen Carboxyl Terminal Fragment, domain 2"/>
    <property type="match status" value="1"/>
</dbReference>
<dbReference type="GO" id="GO:0005615">
    <property type="term" value="C:extracellular space"/>
    <property type="evidence" value="ECO:0007669"/>
    <property type="project" value="TreeGrafter"/>
</dbReference>
<gene>
    <name evidence="3" type="ORF">AOXY_G38845</name>
</gene>
<dbReference type="Gene3D" id="3.90.215.10">
    <property type="entry name" value="Gamma Fibrinogen, chain A, domain 1"/>
    <property type="match status" value="1"/>
</dbReference>
<dbReference type="InterPro" id="IPR014716">
    <property type="entry name" value="Fibrinogen_a/b/g_C_1"/>
</dbReference>
<name>A0AAD8CE80_ACIOX</name>
<dbReference type="InterPro" id="IPR036056">
    <property type="entry name" value="Fibrinogen-like_C"/>
</dbReference>
<dbReference type="Proteomes" id="UP001230051">
    <property type="component" value="Unassembled WGS sequence"/>
</dbReference>
<evidence type="ECO:0000259" key="2">
    <source>
        <dbReference type="PROSITE" id="PS51406"/>
    </source>
</evidence>
<reference evidence="3" key="1">
    <citation type="submission" date="2022-02" db="EMBL/GenBank/DDBJ databases">
        <title>Atlantic sturgeon de novo genome assembly.</title>
        <authorList>
            <person name="Stock M."/>
            <person name="Klopp C."/>
            <person name="Guiguen Y."/>
            <person name="Cabau C."/>
            <person name="Parinello H."/>
            <person name="Santidrian Yebra-Pimentel E."/>
            <person name="Kuhl H."/>
            <person name="Dirks R.P."/>
            <person name="Guessner J."/>
            <person name="Wuertz S."/>
            <person name="Du K."/>
            <person name="Schartl M."/>
        </authorList>
    </citation>
    <scope>NUCLEOTIDE SEQUENCE</scope>
    <source>
        <strain evidence="3">STURGEONOMICS-FGT-2020</strain>
        <tissue evidence="3">Whole blood</tissue>
    </source>
</reference>
<dbReference type="CDD" id="cd00087">
    <property type="entry name" value="FReD"/>
    <property type="match status" value="1"/>
</dbReference>
<comment type="caution">
    <text evidence="3">The sequence shown here is derived from an EMBL/GenBank/DDBJ whole genome shotgun (WGS) entry which is preliminary data.</text>
</comment>
<feature type="domain" description="Fibrinogen C-terminal" evidence="2">
    <location>
        <begin position="1"/>
        <end position="129"/>
    </location>
</feature>
<dbReference type="SMART" id="SM00186">
    <property type="entry name" value="FBG"/>
    <property type="match status" value="1"/>
</dbReference>
<keyword evidence="4" id="KW-1185">Reference proteome</keyword>
<dbReference type="SUPFAM" id="SSF56496">
    <property type="entry name" value="Fibrinogen C-terminal domain-like"/>
    <property type="match status" value="1"/>
</dbReference>
<dbReference type="PANTHER" id="PTHR19143">
    <property type="entry name" value="FIBRINOGEN/TENASCIN/ANGIOPOEITIN"/>
    <property type="match status" value="1"/>
</dbReference>
<dbReference type="AlphaFoldDB" id="A0AAD8CE80"/>
<dbReference type="InterPro" id="IPR050373">
    <property type="entry name" value="Fibrinogen_C-term_domain"/>
</dbReference>
<dbReference type="PANTHER" id="PTHR19143:SF254">
    <property type="entry name" value="TENASCIN-R"/>
    <property type="match status" value="1"/>
</dbReference>
<accession>A0AAD8CE80</accession>
<protein>
    <recommendedName>
        <fullName evidence="2">Fibrinogen C-terminal domain-containing protein</fullName>
    </recommendedName>
</protein>
<organism evidence="3 4">
    <name type="scientific">Acipenser oxyrinchus oxyrinchus</name>
    <dbReference type="NCBI Taxonomy" id="40147"/>
    <lineage>
        <taxon>Eukaryota</taxon>
        <taxon>Metazoa</taxon>
        <taxon>Chordata</taxon>
        <taxon>Craniata</taxon>
        <taxon>Vertebrata</taxon>
        <taxon>Euteleostomi</taxon>
        <taxon>Actinopterygii</taxon>
        <taxon>Chondrostei</taxon>
        <taxon>Acipenseriformes</taxon>
        <taxon>Acipenseridae</taxon>
        <taxon>Acipenser</taxon>
    </lineage>
</organism>
<dbReference type="EMBL" id="JAGXEW010002616">
    <property type="protein sequence ID" value="KAK1116402.1"/>
    <property type="molecule type" value="Genomic_DNA"/>
</dbReference>
<dbReference type="InterPro" id="IPR002181">
    <property type="entry name" value="Fibrinogen_a/b/g_C_dom"/>
</dbReference>
<dbReference type="PROSITE" id="PS51406">
    <property type="entry name" value="FIBRINOGEN_C_2"/>
    <property type="match status" value="1"/>
</dbReference>
<evidence type="ECO:0000313" key="3">
    <source>
        <dbReference type="EMBL" id="KAK1116402.1"/>
    </source>
</evidence>
<sequence>MNGKTNFYRRWKEYKAGFGSVSEEFWLGNENLHSLTTHNPQSLRVDLRAGNETAHAVYKTFRVDSEKKHYTLHIAGYSGNAGDSLRYHDDRPFSTKDHDPKPFITRCAISYKGGWWYKNCHQVNLNGLYASNKDHQVNTEKERHRDRLRERLRETLRERLRETERERETERV</sequence>
<evidence type="ECO:0000256" key="1">
    <source>
        <dbReference type="SAM" id="Coils"/>
    </source>
</evidence>
<proteinExistence type="predicted"/>
<keyword evidence="1" id="KW-0175">Coiled coil</keyword>
<evidence type="ECO:0000313" key="4">
    <source>
        <dbReference type="Proteomes" id="UP001230051"/>
    </source>
</evidence>